<evidence type="ECO:0000313" key="6">
    <source>
        <dbReference type="Proteomes" id="UP001500192"/>
    </source>
</evidence>
<proteinExistence type="inferred from homology"/>
<evidence type="ECO:0000256" key="1">
    <source>
        <dbReference type="ARBA" id="ARBA00005964"/>
    </source>
</evidence>
<evidence type="ECO:0000313" key="5">
    <source>
        <dbReference type="EMBL" id="GAA5165631.1"/>
    </source>
</evidence>
<dbReference type="SUPFAM" id="SSF53474">
    <property type="entry name" value="alpha/beta-Hydrolases"/>
    <property type="match status" value="1"/>
</dbReference>
<reference evidence="6" key="1">
    <citation type="journal article" date="2019" name="Int. J. Syst. Evol. Microbiol.">
        <title>The Global Catalogue of Microorganisms (GCM) 10K type strain sequencing project: providing services to taxonomists for standard genome sequencing and annotation.</title>
        <authorList>
            <consortium name="The Broad Institute Genomics Platform"/>
            <consortium name="The Broad Institute Genome Sequencing Center for Infectious Disease"/>
            <person name="Wu L."/>
            <person name="Ma J."/>
        </authorList>
    </citation>
    <scope>NUCLEOTIDE SEQUENCE [LARGE SCALE GENOMIC DNA]</scope>
    <source>
        <strain evidence="6">JCM 18054</strain>
    </source>
</reference>
<comment type="caution">
    <text evidence="5">The sequence shown here is derived from an EMBL/GenBank/DDBJ whole genome shotgun (WGS) entry which is preliminary data.</text>
</comment>
<dbReference type="EMBL" id="BAABIB010000075">
    <property type="protein sequence ID" value="GAA5165631.1"/>
    <property type="molecule type" value="Genomic_DNA"/>
</dbReference>
<protein>
    <recommendedName>
        <fullName evidence="3">Carboxylic ester hydrolase</fullName>
        <ecNumber evidence="3">3.1.1.-</ecNumber>
    </recommendedName>
</protein>
<evidence type="ECO:0000256" key="2">
    <source>
        <dbReference type="ARBA" id="ARBA00022801"/>
    </source>
</evidence>
<dbReference type="InterPro" id="IPR029058">
    <property type="entry name" value="AB_hydrolase_fold"/>
</dbReference>
<dbReference type="EC" id="3.1.1.-" evidence="3"/>
<evidence type="ECO:0000256" key="3">
    <source>
        <dbReference type="RuleBase" id="RU361235"/>
    </source>
</evidence>
<dbReference type="InterPro" id="IPR050309">
    <property type="entry name" value="Type-B_Carboxylest/Lipase"/>
</dbReference>
<dbReference type="PANTHER" id="PTHR11559">
    <property type="entry name" value="CARBOXYLESTERASE"/>
    <property type="match status" value="1"/>
</dbReference>
<dbReference type="InterPro" id="IPR002018">
    <property type="entry name" value="CarbesteraseB"/>
</dbReference>
<dbReference type="PROSITE" id="PS00122">
    <property type="entry name" value="CARBOXYLESTERASE_B_1"/>
    <property type="match status" value="1"/>
</dbReference>
<comment type="similarity">
    <text evidence="1 3">Belongs to the type-B carboxylesterase/lipase family.</text>
</comment>
<dbReference type="InterPro" id="IPR019826">
    <property type="entry name" value="Carboxylesterase_B_AS"/>
</dbReference>
<sequence length="499" mass="52304">MVDVAITGGTIRGTTEYGVARFLGIPYAAPPFGPHRMKPPAPVRPWHGVREATSYGPTAPKGEYPPQYRAIFPEPVIPGGECLNLNVWTPADALPGGSLPVFVWVHGGSFTNGSNAVAAYDGSAFARDGVVCVAVNYRLGAEGFLFTAADRGAGTANLGLLDQIAALRWVQANIRAFGGDPARVTVGGQSAGAMAVTTLLSMPSAAGLFSQVIAQSGAAANTLTAETGIAVARTLAGRLGTEPERAAIADVDLDSVVEAVTELVTEIQTTRDVAKWGALALSTLPFAPVVDSANLPRHPLEAFRSGAGSDVAVLAGANRQEARLFLVAPGIIGDIDETALAELAAAYGLPRAGLETYRRRFPGLAPGDLLAQVVTDWYYTVPAVRLAEARAQGGGTTWVYRFDWPRPEDNHGLGAAHAVELPYVFDTTGRPELEPLIGPAPSRAVAASTHDVWVRFITGGDPGWPAYRAGTRTTALLGETVSVVDDPDAALRRAWDGRR</sequence>
<name>A0ABP9QQV4_9PSEU</name>
<keyword evidence="2 3" id="KW-0378">Hydrolase</keyword>
<dbReference type="RefSeq" id="WP_346054326.1">
    <property type="nucleotide sequence ID" value="NZ_BAABIB010000075.1"/>
</dbReference>
<dbReference type="Proteomes" id="UP001500192">
    <property type="component" value="Unassembled WGS sequence"/>
</dbReference>
<dbReference type="Gene3D" id="3.40.50.1820">
    <property type="entry name" value="alpha/beta hydrolase"/>
    <property type="match status" value="1"/>
</dbReference>
<feature type="domain" description="Carboxylesterase type B" evidence="4">
    <location>
        <begin position="4"/>
        <end position="463"/>
    </location>
</feature>
<dbReference type="Pfam" id="PF00135">
    <property type="entry name" value="COesterase"/>
    <property type="match status" value="1"/>
</dbReference>
<accession>A0ABP9QQV4</accession>
<organism evidence="5 6">
    <name type="scientific">Amycolatopsis dongchuanensis</name>
    <dbReference type="NCBI Taxonomy" id="1070866"/>
    <lineage>
        <taxon>Bacteria</taxon>
        <taxon>Bacillati</taxon>
        <taxon>Actinomycetota</taxon>
        <taxon>Actinomycetes</taxon>
        <taxon>Pseudonocardiales</taxon>
        <taxon>Pseudonocardiaceae</taxon>
        <taxon>Amycolatopsis</taxon>
    </lineage>
</organism>
<gene>
    <name evidence="5" type="ORF">GCM10023214_36960</name>
</gene>
<keyword evidence="6" id="KW-1185">Reference proteome</keyword>
<evidence type="ECO:0000259" key="4">
    <source>
        <dbReference type="Pfam" id="PF00135"/>
    </source>
</evidence>